<protein>
    <submittedName>
        <fullName evidence="4">Transcriptional regulator</fullName>
    </submittedName>
</protein>
<dbReference type="InterPro" id="IPR058031">
    <property type="entry name" value="AAA_lid_NorR"/>
</dbReference>
<dbReference type="PANTHER" id="PTHR32071">
    <property type="entry name" value="TRANSCRIPTIONAL REGULATORY PROTEIN"/>
    <property type="match status" value="1"/>
</dbReference>
<dbReference type="InterPro" id="IPR009715">
    <property type="entry name" value="RtcR"/>
</dbReference>
<dbReference type="InterPro" id="IPR027417">
    <property type="entry name" value="P-loop_NTPase"/>
</dbReference>
<dbReference type="Gene3D" id="1.10.8.60">
    <property type="match status" value="1"/>
</dbReference>
<keyword evidence="1" id="KW-0547">Nucleotide-binding</keyword>
<dbReference type="Proteomes" id="UP000060630">
    <property type="component" value="Unassembled WGS sequence"/>
</dbReference>
<dbReference type="GO" id="GO:0005524">
    <property type="term" value="F:ATP binding"/>
    <property type="evidence" value="ECO:0007669"/>
    <property type="project" value="UniProtKB-KW"/>
</dbReference>
<dbReference type="RefSeq" id="WP_060192531.1">
    <property type="nucleotide sequence ID" value="NZ_LPHD01000049.1"/>
</dbReference>
<comment type="caution">
    <text evidence="4">The sequence shown here is derived from an EMBL/GenBank/DDBJ whole genome shotgun (WGS) entry which is preliminary data.</text>
</comment>
<accession>A0A119HFM2</accession>
<dbReference type="InterPro" id="IPR002078">
    <property type="entry name" value="Sigma_54_int"/>
</dbReference>
<dbReference type="SUPFAM" id="SSF52540">
    <property type="entry name" value="P-loop containing nucleoside triphosphate hydrolases"/>
    <property type="match status" value="1"/>
</dbReference>
<evidence type="ECO:0000313" key="4">
    <source>
        <dbReference type="EMBL" id="KWA84134.1"/>
    </source>
</evidence>
<evidence type="ECO:0000259" key="3">
    <source>
        <dbReference type="PROSITE" id="PS50045"/>
    </source>
</evidence>
<dbReference type="PROSITE" id="PS00676">
    <property type="entry name" value="SIGMA54_INTERACT_2"/>
    <property type="match status" value="1"/>
</dbReference>
<keyword evidence="2" id="KW-0067">ATP-binding</keyword>
<dbReference type="PIRSF" id="PIRSF037354">
    <property type="entry name" value="Txn_actvtr_RtcR"/>
    <property type="match status" value="1"/>
</dbReference>
<evidence type="ECO:0000256" key="2">
    <source>
        <dbReference type="ARBA" id="ARBA00022840"/>
    </source>
</evidence>
<feature type="domain" description="Sigma-54 factor interaction" evidence="3">
    <location>
        <begin position="187"/>
        <end position="423"/>
    </location>
</feature>
<name>A0A119HFM2_9BURK</name>
<organism evidence="4 5">
    <name type="scientific">Burkholderia ubonensis</name>
    <dbReference type="NCBI Taxonomy" id="101571"/>
    <lineage>
        <taxon>Bacteria</taxon>
        <taxon>Pseudomonadati</taxon>
        <taxon>Pseudomonadota</taxon>
        <taxon>Betaproteobacteria</taxon>
        <taxon>Burkholderiales</taxon>
        <taxon>Burkholderiaceae</taxon>
        <taxon>Burkholderia</taxon>
        <taxon>Burkholderia cepacia complex</taxon>
    </lineage>
</organism>
<evidence type="ECO:0000256" key="1">
    <source>
        <dbReference type="ARBA" id="ARBA00022741"/>
    </source>
</evidence>
<dbReference type="Pfam" id="PF00158">
    <property type="entry name" value="Sigma54_activat"/>
    <property type="match status" value="1"/>
</dbReference>
<proteinExistence type="predicted"/>
<dbReference type="Gene3D" id="3.40.50.300">
    <property type="entry name" value="P-loop containing nucleotide triphosphate hydrolases"/>
    <property type="match status" value="1"/>
</dbReference>
<evidence type="ECO:0000313" key="5">
    <source>
        <dbReference type="Proteomes" id="UP000060630"/>
    </source>
</evidence>
<dbReference type="EMBL" id="LPHD01000049">
    <property type="protein sequence ID" value="KWA84134.1"/>
    <property type="molecule type" value="Genomic_DNA"/>
</dbReference>
<dbReference type="Pfam" id="PF25601">
    <property type="entry name" value="AAA_lid_14"/>
    <property type="match status" value="1"/>
</dbReference>
<dbReference type="InterPro" id="IPR017183">
    <property type="entry name" value="Sigma54_dep_tscrpt_act_RtcR"/>
</dbReference>
<dbReference type="PANTHER" id="PTHR32071:SF14">
    <property type="entry name" value="TRANSCRIPTIONAL REGULATORY PROTEIN RTCR"/>
    <property type="match status" value="1"/>
</dbReference>
<dbReference type="SMART" id="SM00382">
    <property type="entry name" value="AAA"/>
    <property type="match status" value="1"/>
</dbReference>
<dbReference type="GO" id="GO:0003700">
    <property type="term" value="F:DNA-binding transcription factor activity"/>
    <property type="evidence" value="ECO:0007669"/>
    <property type="project" value="InterPro"/>
</dbReference>
<dbReference type="Pfam" id="PF06956">
    <property type="entry name" value="RtcR"/>
    <property type="match status" value="1"/>
</dbReference>
<dbReference type="NCBIfam" id="NF038308">
    <property type="entry name" value="RNA_repair_RtcR"/>
    <property type="match status" value="1"/>
</dbReference>
<dbReference type="InterPro" id="IPR025943">
    <property type="entry name" value="Sigma_54_int_dom_ATP-bd_2"/>
</dbReference>
<reference evidence="4 5" key="1">
    <citation type="submission" date="2015-11" db="EMBL/GenBank/DDBJ databases">
        <title>Expanding the genomic diversity of Burkholderia species for the development of highly accurate diagnostics.</title>
        <authorList>
            <person name="Sahl J."/>
            <person name="Keim P."/>
            <person name="Wagner D."/>
        </authorList>
    </citation>
    <scope>NUCLEOTIDE SEQUENCE [LARGE SCALE GENOMIC DNA]</scope>
    <source>
        <strain evidence="4 5">MSMB2087WGS</strain>
    </source>
</reference>
<dbReference type="InterPro" id="IPR003593">
    <property type="entry name" value="AAA+_ATPase"/>
</dbReference>
<gene>
    <name evidence="4" type="ORF">WL29_22485</name>
</gene>
<dbReference type="PROSITE" id="PS50045">
    <property type="entry name" value="SIGMA54_INTERACT_4"/>
    <property type="match status" value="1"/>
</dbReference>
<sequence length="533" mass="59128">MKRKKVVIGFLGTKLDSGLTDKRWARWRPTVALFGHESFVPDALELLTFNGDYAPLVAQVTADVQTLNPDARVRSHDLTVSDAWSFQQVYAALHEFAQGYTFREDTDYYVHLTTGTHVAQICLFLLTEARYLPARIVETSMSKRGSDVEEWRGRLEVIDLDLSTYDQLAKRFQKESVDSQDLLKGGIVTKNAAFNALIGRLERVALKSTAPLLLTGPTGAGKSALAQRVYELRSRRHLVAGAFIEVNCATLRGDNAMSALFGHKKGAFTGAVSDRPGLLRAADGGTLFLDEIGELGLDEQAMLLRALEDKRFLPMGSDKEVSSDFQLLAGTNRDLNAEVAAGRFRADLLARINVWQFTLPGLAERPEDIEPNLDFELDRVTRELGTRISISREARERFLAFAGKAPWPGNFRDLAAAVTRMATLADGGRISEEDVAFECEQLQAAWGPTGNQVSSRNPRVDALLAERSMDRFEHVQLADVLQVVAETNSMAEAGRVLFAESRALKANPNDSDRVRKFLARFDMDYAEVKKQLA</sequence>
<dbReference type="CDD" id="cd00009">
    <property type="entry name" value="AAA"/>
    <property type="match status" value="1"/>
</dbReference>
<dbReference type="AlphaFoldDB" id="A0A119HFM2"/>